<sequence>MNKNEIYLRHLTNFYDRIQNNDLLNPTHISLYLAIFQFWNVNQFKNPIYVSRNELMKLSKISSYTTYHKCIKDLEATGLIEYFPSYNPSKGTMINVSVSEK</sequence>
<name>A0A7M1T1X9_9FLAO</name>
<evidence type="ECO:0000313" key="1">
    <source>
        <dbReference type="EMBL" id="QOR73868.1"/>
    </source>
</evidence>
<proteinExistence type="predicted"/>
<evidence type="ECO:0000313" key="2">
    <source>
        <dbReference type="Proteomes" id="UP000593605"/>
    </source>
</evidence>
<dbReference type="RefSeq" id="WP_193439959.1">
    <property type="nucleotide sequence ID" value="NZ_CP063145.1"/>
</dbReference>
<dbReference type="Gene3D" id="1.10.10.10">
    <property type="entry name" value="Winged helix-like DNA-binding domain superfamily/Winged helix DNA-binding domain"/>
    <property type="match status" value="1"/>
</dbReference>
<dbReference type="AlphaFoldDB" id="A0A7M1T1X9"/>
<dbReference type="InterPro" id="IPR036388">
    <property type="entry name" value="WH-like_DNA-bd_sf"/>
</dbReference>
<accession>A0A7M1T1X9</accession>
<dbReference type="EMBL" id="CP063145">
    <property type="protein sequence ID" value="QOR73868.1"/>
    <property type="molecule type" value="Genomic_DNA"/>
</dbReference>
<protein>
    <recommendedName>
        <fullName evidence="3">Transcriptional regulator</fullName>
    </recommendedName>
</protein>
<gene>
    <name evidence="1" type="ORF">IMZ16_10265</name>
</gene>
<organism evidence="1 2">
    <name type="scientific">Cruoricaptor ignavus</name>
    <dbReference type="NCBI Taxonomy" id="1118202"/>
    <lineage>
        <taxon>Bacteria</taxon>
        <taxon>Pseudomonadati</taxon>
        <taxon>Bacteroidota</taxon>
        <taxon>Flavobacteriia</taxon>
        <taxon>Flavobacteriales</taxon>
        <taxon>Weeksellaceae</taxon>
        <taxon>Cruoricaptor</taxon>
    </lineage>
</organism>
<evidence type="ECO:0008006" key="3">
    <source>
        <dbReference type="Google" id="ProtNLM"/>
    </source>
</evidence>
<dbReference type="KEGG" id="civ:IMZ16_10265"/>
<dbReference type="Proteomes" id="UP000593605">
    <property type="component" value="Chromosome"/>
</dbReference>
<reference evidence="1 2" key="1">
    <citation type="submission" date="2020-10" db="EMBL/GenBank/DDBJ databases">
        <title>Complete genome of Cruoricapor ignavus strain M1214 isolated from the blood culture of a febrile patient.</title>
        <authorList>
            <person name="Guglielmino C.J.D."/>
        </authorList>
    </citation>
    <scope>NUCLEOTIDE SEQUENCE [LARGE SCALE GENOMIC DNA]</scope>
    <source>
        <strain evidence="1 2">M1214</strain>
    </source>
</reference>